<accession>A0A841YRH9</accession>
<dbReference type="SUPFAM" id="SSF88659">
    <property type="entry name" value="Sigma3 and sigma4 domains of RNA polymerase sigma factors"/>
    <property type="match status" value="1"/>
</dbReference>
<organism evidence="2 3">
    <name type="scientific">Listeria newyorkensis</name>
    <dbReference type="NCBI Taxonomy" id="1497681"/>
    <lineage>
        <taxon>Bacteria</taxon>
        <taxon>Bacillati</taxon>
        <taxon>Bacillota</taxon>
        <taxon>Bacilli</taxon>
        <taxon>Bacillales</taxon>
        <taxon>Listeriaceae</taxon>
        <taxon>Listeria</taxon>
    </lineage>
</organism>
<dbReference type="InterPro" id="IPR036388">
    <property type="entry name" value="WH-like_DNA-bd_sf"/>
</dbReference>
<dbReference type="AlphaFoldDB" id="A0A841YRH9"/>
<dbReference type="Proteomes" id="UP000569903">
    <property type="component" value="Unassembled WGS sequence"/>
</dbReference>
<proteinExistence type="predicted"/>
<dbReference type="GO" id="GO:0003677">
    <property type="term" value="F:DNA binding"/>
    <property type="evidence" value="ECO:0007669"/>
    <property type="project" value="InterPro"/>
</dbReference>
<dbReference type="Pfam" id="PF08281">
    <property type="entry name" value="Sigma70_r4_2"/>
    <property type="match status" value="1"/>
</dbReference>
<dbReference type="EMBL" id="JAARQN010000001">
    <property type="protein sequence ID" value="MBC1456271.1"/>
    <property type="molecule type" value="Genomic_DNA"/>
</dbReference>
<evidence type="ECO:0000259" key="1">
    <source>
        <dbReference type="Pfam" id="PF08281"/>
    </source>
</evidence>
<comment type="caution">
    <text evidence="2">The sequence shown here is derived from an EMBL/GenBank/DDBJ whole genome shotgun (WGS) entry which is preliminary data.</text>
</comment>
<reference evidence="2 3" key="1">
    <citation type="submission" date="2020-03" db="EMBL/GenBank/DDBJ databases">
        <title>Soil Listeria distribution.</title>
        <authorList>
            <person name="Liao J."/>
            <person name="Wiedmann M."/>
        </authorList>
    </citation>
    <scope>NUCLEOTIDE SEQUENCE [LARGE SCALE GENOMIC DNA]</scope>
    <source>
        <strain evidence="2 3">FSL L7-1614</strain>
    </source>
</reference>
<evidence type="ECO:0000313" key="3">
    <source>
        <dbReference type="Proteomes" id="UP000569903"/>
    </source>
</evidence>
<dbReference type="GO" id="GO:0006352">
    <property type="term" value="P:DNA-templated transcription initiation"/>
    <property type="evidence" value="ECO:0007669"/>
    <property type="project" value="InterPro"/>
</dbReference>
<dbReference type="RefSeq" id="WP_185387840.1">
    <property type="nucleotide sequence ID" value="NZ_JAARQN010000001.1"/>
</dbReference>
<protein>
    <submittedName>
        <fullName evidence="2">Sigma-70 family RNA polymerase sigma factor</fullName>
    </submittedName>
</protein>
<dbReference type="GO" id="GO:0016987">
    <property type="term" value="F:sigma factor activity"/>
    <property type="evidence" value="ECO:0007669"/>
    <property type="project" value="InterPro"/>
</dbReference>
<sequence length="109" mass="13014">MIRLYRSPASQLRDYNRMRERTYSKSGNFQNDADDLMTLEQALTDSGMTDYQRKLLRMYYVEEYSQPEIALIVNKSQATVSITINRAEKHLHNLFQNWERMELNEHSCT</sequence>
<dbReference type="InterPro" id="IPR013249">
    <property type="entry name" value="RNA_pol_sigma70_r4_t2"/>
</dbReference>
<feature type="domain" description="RNA polymerase sigma factor 70 region 4 type 2" evidence="1">
    <location>
        <begin position="48"/>
        <end position="91"/>
    </location>
</feature>
<dbReference type="Gene3D" id="1.10.10.10">
    <property type="entry name" value="Winged helix-like DNA-binding domain superfamily/Winged helix DNA-binding domain"/>
    <property type="match status" value="1"/>
</dbReference>
<evidence type="ECO:0000313" key="2">
    <source>
        <dbReference type="EMBL" id="MBC1456271.1"/>
    </source>
</evidence>
<dbReference type="InterPro" id="IPR013324">
    <property type="entry name" value="RNA_pol_sigma_r3/r4-like"/>
</dbReference>
<name>A0A841YRH9_9LIST</name>
<gene>
    <name evidence="2" type="ORF">HB850_00790</name>
</gene>